<protein>
    <submittedName>
        <fullName evidence="2">Uncharacterized protein</fullName>
    </submittedName>
</protein>
<dbReference type="InterPro" id="IPR043713">
    <property type="entry name" value="DUF5654"/>
</dbReference>
<accession>A0A8T4KVV9</accession>
<gene>
    <name evidence="2" type="ORF">J4415_00255</name>
</gene>
<keyword evidence="1" id="KW-1133">Transmembrane helix</keyword>
<feature type="transmembrane region" description="Helical" evidence="1">
    <location>
        <begin position="25"/>
        <end position="44"/>
    </location>
</feature>
<comment type="caution">
    <text evidence="2">The sequence shown here is derived from an EMBL/GenBank/DDBJ whole genome shotgun (WGS) entry which is preliminary data.</text>
</comment>
<evidence type="ECO:0000256" key="1">
    <source>
        <dbReference type="SAM" id="Phobius"/>
    </source>
</evidence>
<keyword evidence="1" id="KW-0472">Membrane</keyword>
<feature type="transmembrane region" description="Helical" evidence="1">
    <location>
        <begin position="64"/>
        <end position="85"/>
    </location>
</feature>
<keyword evidence="1" id="KW-0812">Transmembrane</keyword>
<reference evidence="2" key="2">
    <citation type="submission" date="2021-05" db="EMBL/GenBank/DDBJ databases">
        <title>Protein family content uncovers lineage relationships and bacterial pathway maintenance mechanisms in DPANN archaea.</title>
        <authorList>
            <person name="Castelle C.J."/>
            <person name="Meheust R."/>
            <person name="Jaffe A.L."/>
            <person name="Seitz K."/>
            <person name="Gong X."/>
            <person name="Baker B.J."/>
            <person name="Banfield J.F."/>
        </authorList>
    </citation>
    <scope>NUCLEOTIDE SEQUENCE</scope>
    <source>
        <strain evidence="2">RIFCSPHIGHO2_01_FULL_AR10_44_11</strain>
    </source>
</reference>
<sequence length="105" mass="11952">MDGKKLTKNLRDEAIRIETEMRTRLALAITTAFALVIALYWQGVIQEGVNEMLKILGMPVVSAYIYRILAAVIVTIICVLGIWYFSKWAQKTPEQPKEEPKAQKN</sequence>
<dbReference type="AlphaFoldDB" id="A0A8T4KVV9"/>
<reference evidence="2" key="1">
    <citation type="submission" date="2021-03" db="EMBL/GenBank/DDBJ databases">
        <authorList>
            <person name="Jaffe A."/>
        </authorList>
    </citation>
    <scope>NUCLEOTIDE SEQUENCE</scope>
    <source>
        <strain evidence="2">RIFCSPHIGHO2_01_FULL_AR10_44_11</strain>
    </source>
</reference>
<evidence type="ECO:0000313" key="2">
    <source>
        <dbReference type="EMBL" id="MBS3057040.1"/>
    </source>
</evidence>
<dbReference type="Pfam" id="PF18898">
    <property type="entry name" value="DUF5654"/>
    <property type="match status" value="1"/>
</dbReference>
<dbReference type="Proteomes" id="UP000677687">
    <property type="component" value="Unassembled WGS sequence"/>
</dbReference>
<evidence type="ECO:0000313" key="3">
    <source>
        <dbReference type="Proteomes" id="UP000677687"/>
    </source>
</evidence>
<dbReference type="EMBL" id="JAGVWD010000004">
    <property type="protein sequence ID" value="MBS3057040.1"/>
    <property type="molecule type" value="Genomic_DNA"/>
</dbReference>
<organism evidence="2 3">
    <name type="scientific">Candidatus Iainarchaeum sp</name>
    <dbReference type="NCBI Taxonomy" id="3101447"/>
    <lineage>
        <taxon>Archaea</taxon>
        <taxon>Candidatus Iainarchaeota</taxon>
        <taxon>Candidatus Iainarchaeia</taxon>
        <taxon>Candidatus Iainarchaeales</taxon>
        <taxon>Candidatus Iainarchaeaceae</taxon>
        <taxon>Candidatus Iainarchaeum</taxon>
    </lineage>
</organism>
<proteinExistence type="predicted"/>
<name>A0A8T4KVV9_9ARCH</name>